<keyword evidence="2" id="KW-1185">Reference proteome</keyword>
<name>A0ACC2FGT1_DALPE</name>
<sequence length="77" mass="8823">MQKCQPRFSSVQRRELVTVHPWMKRGILPKTINVKKCFYCDDAASAAIEEDLPNIDEEESDSPTQDQPTTKIETEPT</sequence>
<reference evidence="1" key="1">
    <citation type="submission" date="2021-05" db="EMBL/GenBank/DDBJ databases">
        <authorList>
            <person name="Pan Q."/>
            <person name="Jouanno E."/>
            <person name="Zahm M."/>
            <person name="Klopp C."/>
            <person name="Cabau C."/>
            <person name="Louis A."/>
            <person name="Berthelot C."/>
            <person name="Parey E."/>
            <person name="Roest Crollius H."/>
            <person name="Montfort J."/>
            <person name="Robinson-Rechavi M."/>
            <person name="Bouchez O."/>
            <person name="Lampietro C."/>
            <person name="Lopez Roques C."/>
            <person name="Donnadieu C."/>
            <person name="Postlethwait J."/>
            <person name="Bobe J."/>
            <person name="Dillon D."/>
            <person name="Chandos A."/>
            <person name="von Hippel F."/>
            <person name="Guiguen Y."/>
        </authorList>
    </citation>
    <scope>NUCLEOTIDE SEQUENCE</scope>
    <source>
        <strain evidence="1">YG-Jan2019</strain>
    </source>
</reference>
<gene>
    <name evidence="1" type="ORF">DPEC_G00301750</name>
</gene>
<protein>
    <submittedName>
        <fullName evidence="1">Uncharacterized protein</fullName>
    </submittedName>
</protein>
<dbReference type="Proteomes" id="UP001157502">
    <property type="component" value="Chromosome 28"/>
</dbReference>
<evidence type="ECO:0000313" key="2">
    <source>
        <dbReference type="Proteomes" id="UP001157502"/>
    </source>
</evidence>
<dbReference type="EMBL" id="CM055755">
    <property type="protein sequence ID" value="KAJ7990569.1"/>
    <property type="molecule type" value="Genomic_DNA"/>
</dbReference>
<accession>A0ACC2FGT1</accession>
<comment type="caution">
    <text evidence="1">The sequence shown here is derived from an EMBL/GenBank/DDBJ whole genome shotgun (WGS) entry which is preliminary data.</text>
</comment>
<evidence type="ECO:0000313" key="1">
    <source>
        <dbReference type="EMBL" id="KAJ7990569.1"/>
    </source>
</evidence>
<proteinExistence type="predicted"/>
<organism evidence="1 2">
    <name type="scientific">Dallia pectoralis</name>
    <name type="common">Alaska blackfish</name>
    <dbReference type="NCBI Taxonomy" id="75939"/>
    <lineage>
        <taxon>Eukaryota</taxon>
        <taxon>Metazoa</taxon>
        <taxon>Chordata</taxon>
        <taxon>Craniata</taxon>
        <taxon>Vertebrata</taxon>
        <taxon>Euteleostomi</taxon>
        <taxon>Actinopterygii</taxon>
        <taxon>Neopterygii</taxon>
        <taxon>Teleostei</taxon>
        <taxon>Protacanthopterygii</taxon>
        <taxon>Esociformes</taxon>
        <taxon>Umbridae</taxon>
        <taxon>Dallia</taxon>
    </lineage>
</organism>